<keyword evidence="2" id="KW-0560">Oxidoreductase</keyword>
<dbReference type="EMBL" id="FNAK01000006">
    <property type="protein sequence ID" value="SDE34279.1"/>
    <property type="molecule type" value="Genomic_DNA"/>
</dbReference>
<reference evidence="2 3" key="1">
    <citation type="submission" date="2016-10" db="EMBL/GenBank/DDBJ databases">
        <authorList>
            <person name="de Groot N.N."/>
        </authorList>
    </citation>
    <scope>NUCLEOTIDE SEQUENCE [LARGE SCALE GENOMIC DNA]</scope>
    <source>
        <strain evidence="2 3">CGMCC 1.9109</strain>
    </source>
</reference>
<dbReference type="PANTHER" id="PTHR34846">
    <property type="entry name" value="4-CARBOXYMUCONOLACTONE DECARBOXYLASE FAMILY PROTEIN (AFU_ORTHOLOGUE AFUA_6G11590)"/>
    <property type="match status" value="1"/>
</dbReference>
<protein>
    <submittedName>
        <fullName evidence="2">Alkylhydroperoxidase family enzyme, contains CxxC motif</fullName>
    </submittedName>
</protein>
<dbReference type="OrthoDB" id="4704294at2"/>
<dbReference type="PANTHER" id="PTHR34846:SF5">
    <property type="entry name" value="CARBOXYMUCONOLACTONE DECARBOXYLASE-LIKE DOMAIN-CONTAINING PROTEIN"/>
    <property type="match status" value="1"/>
</dbReference>
<name>A0A1G7C4Q2_9PROT</name>
<dbReference type="InterPro" id="IPR029032">
    <property type="entry name" value="AhpD-like"/>
</dbReference>
<accession>A0A1G7C4Q2</accession>
<proteinExistence type="predicted"/>
<keyword evidence="2" id="KW-0575">Peroxidase</keyword>
<feature type="domain" description="Carboxymuconolactone decarboxylase-like" evidence="1">
    <location>
        <begin position="44"/>
        <end position="124"/>
    </location>
</feature>
<dbReference type="GO" id="GO:0051920">
    <property type="term" value="F:peroxiredoxin activity"/>
    <property type="evidence" value="ECO:0007669"/>
    <property type="project" value="InterPro"/>
</dbReference>
<dbReference type="Proteomes" id="UP000183685">
    <property type="component" value="Unassembled WGS sequence"/>
</dbReference>
<evidence type="ECO:0000313" key="2">
    <source>
        <dbReference type="EMBL" id="SDE34279.1"/>
    </source>
</evidence>
<dbReference type="InterPro" id="IPR003779">
    <property type="entry name" value="CMD-like"/>
</dbReference>
<dbReference type="AlphaFoldDB" id="A0A1G7C4Q2"/>
<dbReference type="STRING" id="637679.GCA_001550055_03267"/>
<dbReference type="RefSeq" id="WP_068307004.1">
    <property type="nucleotide sequence ID" value="NZ_DAIOMO010000001.1"/>
</dbReference>
<organism evidence="2 3">
    <name type="scientific">Kordiimonas lacus</name>
    <dbReference type="NCBI Taxonomy" id="637679"/>
    <lineage>
        <taxon>Bacteria</taxon>
        <taxon>Pseudomonadati</taxon>
        <taxon>Pseudomonadota</taxon>
        <taxon>Alphaproteobacteria</taxon>
        <taxon>Kordiimonadales</taxon>
        <taxon>Kordiimonadaceae</taxon>
        <taxon>Kordiimonas</taxon>
    </lineage>
</organism>
<evidence type="ECO:0000259" key="1">
    <source>
        <dbReference type="Pfam" id="PF02627"/>
    </source>
</evidence>
<sequence length="190" mass="20286">MFASLVAPITPPYDADTEALLKKWMPPGAPFEPLSLFRTLAQTPDLMSAMLPLGAYFLGGQSPLTVRLREILILRTCTNSGCGYEWGIHATAFGTAANLSADDIHALHRKGADDDRWTAAEAAAIRLCDALCAGQTADEATKAEARAHFDKECLLAITVLTGWYQTVAKVANTCCDGPEAWAGGFPKAAE</sequence>
<evidence type="ECO:0000313" key="3">
    <source>
        <dbReference type="Proteomes" id="UP000183685"/>
    </source>
</evidence>
<dbReference type="Pfam" id="PF02627">
    <property type="entry name" value="CMD"/>
    <property type="match status" value="1"/>
</dbReference>
<gene>
    <name evidence="2" type="ORF">SAMN04488071_2655</name>
</gene>
<keyword evidence="3" id="KW-1185">Reference proteome</keyword>
<dbReference type="SUPFAM" id="SSF69118">
    <property type="entry name" value="AhpD-like"/>
    <property type="match status" value="1"/>
</dbReference>
<dbReference type="Gene3D" id="1.20.1290.10">
    <property type="entry name" value="AhpD-like"/>
    <property type="match status" value="1"/>
</dbReference>